<dbReference type="GO" id="GO:0016301">
    <property type="term" value="F:kinase activity"/>
    <property type="evidence" value="ECO:0007669"/>
    <property type="project" value="UniProtKB-KW"/>
</dbReference>
<evidence type="ECO:0000256" key="1">
    <source>
        <dbReference type="ARBA" id="ARBA00022679"/>
    </source>
</evidence>
<keyword evidence="1" id="KW-0808">Transferase</keyword>
<dbReference type="Pfam" id="PF00294">
    <property type="entry name" value="PfkB"/>
    <property type="match status" value="1"/>
</dbReference>
<evidence type="ECO:0000256" key="2">
    <source>
        <dbReference type="ARBA" id="ARBA00022777"/>
    </source>
</evidence>
<accession>A0ABT7LXA1</accession>
<dbReference type="InterPro" id="IPR002173">
    <property type="entry name" value="Carboh/pur_kinase_PfkB_CS"/>
</dbReference>
<dbReference type="Gene3D" id="3.40.1190.20">
    <property type="match status" value="1"/>
</dbReference>
<dbReference type="RefSeq" id="WP_286004261.1">
    <property type="nucleotide sequence ID" value="NZ_JASVEJ010000015.1"/>
</dbReference>
<dbReference type="InterPro" id="IPR029056">
    <property type="entry name" value="Ribokinase-like"/>
</dbReference>
<keyword evidence="2 4" id="KW-0418">Kinase</keyword>
<dbReference type="PANTHER" id="PTHR10584:SF166">
    <property type="entry name" value="RIBOKINASE"/>
    <property type="match status" value="1"/>
</dbReference>
<evidence type="ECO:0000313" key="4">
    <source>
        <dbReference type="EMBL" id="MDL5056635.1"/>
    </source>
</evidence>
<dbReference type="InterPro" id="IPR011611">
    <property type="entry name" value="PfkB_dom"/>
</dbReference>
<feature type="domain" description="Carbohydrate kinase PfkB" evidence="3">
    <location>
        <begin position="1"/>
        <end position="230"/>
    </location>
</feature>
<dbReference type="EMBL" id="JASVEJ010000015">
    <property type="protein sequence ID" value="MDL5056635.1"/>
    <property type="molecule type" value="Genomic_DNA"/>
</dbReference>
<dbReference type="PROSITE" id="PS00584">
    <property type="entry name" value="PFKB_KINASES_2"/>
    <property type="match status" value="1"/>
</dbReference>
<proteinExistence type="predicted"/>
<dbReference type="Proteomes" id="UP001230986">
    <property type="component" value="Unassembled WGS sequence"/>
</dbReference>
<dbReference type="PANTHER" id="PTHR10584">
    <property type="entry name" value="SUGAR KINASE"/>
    <property type="match status" value="1"/>
</dbReference>
<comment type="caution">
    <text evidence="4">The sequence shown here is derived from an EMBL/GenBank/DDBJ whole genome shotgun (WGS) entry which is preliminary data.</text>
</comment>
<evidence type="ECO:0000313" key="5">
    <source>
        <dbReference type="Proteomes" id="UP001230986"/>
    </source>
</evidence>
<dbReference type="SUPFAM" id="SSF53613">
    <property type="entry name" value="Ribokinase-like"/>
    <property type="match status" value="1"/>
</dbReference>
<name>A0ABT7LXA1_9CYAN</name>
<gene>
    <name evidence="4" type="ORF">QQ055_04025</name>
</gene>
<reference evidence="4 5" key="1">
    <citation type="submission" date="2023-06" db="EMBL/GenBank/DDBJ databases">
        <title>Whole genome sequence of Oscillatoria calcuttensis NRMC-F 0142.</title>
        <authorList>
            <person name="Shakena Fathima T."/>
            <person name="Muralitharan G."/>
            <person name="Thajuddin N."/>
        </authorList>
    </citation>
    <scope>NUCLEOTIDE SEQUENCE [LARGE SCALE GENOMIC DNA]</scope>
    <source>
        <strain evidence="4 5">NRMC-F 0142</strain>
    </source>
</reference>
<organism evidence="4 5">
    <name type="scientific">Geitlerinema calcuttense NRMC-F 0142</name>
    <dbReference type="NCBI Taxonomy" id="2922238"/>
    <lineage>
        <taxon>Bacteria</taxon>
        <taxon>Bacillati</taxon>
        <taxon>Cyanobacteriota</taxon>
        <taxon>Cyanophyceae</taxon>
        <taxon>Geitlerinematales</taxon>
        <taxon>Geitlerinemataceae</taxon>
        <taxon>Geitlerinema</taxon>
    </lineage>
</organism>
<evidence type="ECO:0000259" key="3">
    <source>
        <dbReference type="Pfam" id="PF00294"/>
    </source>
</evidence>
<protein>
    <submittedName>
        <fullName evidence="4">PfkB family carbohydrate kinase</fullName>
    </submittedName>
</protein>
<keyword evidence="5" id="KW-1185">Reference proteome</keyword>
<sequence>MVGVVGEDFPKEYVELFRSKNVDVEGLKTEAGKTFAWHGEYELNMNNRRTLSVELNVFETFQPELPASYRSTPYVLLANIAPSLQSHVLSQIESPRFIIADTMDLWIQIANEDLRKLIKQVDMLILNDSEARDFTGQDNVIRAGHEILKMGPRYVVIKKGEHGAILFGQEGYFLAPAFPLDDVKDPTGAGDCFAGGLIGTLAAENRHDFDTLKKAVIHGTVVASFNVEAFSMGKLKAINSEQIAGRTGKMREYASF</sequence>